<evidence type="ECO:0000313" key="2">
    <source>
        <dbReference type="Proteomes" id="UP000242502"/>
    </source>
</evidence>
<gene>
    <name evidence="1" type="ORF">AB835_10510</name>
</gene>
<sequence length="133" mass="14871">MIVVFLSDIYEKKGKEYSCIFFQSEKNNGLNYYLFASEVNGVDYNAALGGSVVIPKGVQSIAIPSNSKSNIKVRFIGVRDGYGWSTSKEFLISDFLVNEGENYFVKMTLIDKFNAHIWVEAVSSGKVVYGKKI</sequence>
<dbReference type="EMBL" id="MDLC01000038">
    <property type="protein sequence ID" value="ODS23144.1"/>
    <property type="molecule type" value="Genomic_DNA"/>
</dbReference>
<accession>A0A1D2QNL8</accession>
<comment type="caution">
    <text evidence="1">The sequence shown here is derived from an EMBL/GenBank/DDBJ whole genome shotgun (WGS) entry which is preliminary data.</text>
</comment>
<dbReference type="Proteomes" id="UP000242502">
    <property type="component" value="Unassembled WGS sequence"/>
</dbReference>
<dbReference type="AlphaFoldDB" id="A0A1D2QNL8"/>
<organism evidence="1 2">
    <name type="scientific">Candidatus Endobugula sertula</name>
    <name type="common">Bugula neritina bacterial symbiont</name>
    <dbReference type="NCBI Taxonomy" id="62101"/>
    <lineage>
        <taxon>Bacteria</taxon>
        <taxon>Pseudomonadati</taxon>
        <taxon>Pseudomonadota</taxon>
        <taxon>Gammaproteobacteria</taxon>
        <taxon>Cellvibrionales</taxon>
        <taxon>Cellvibrionaceae</taxon>
        <taxon>Candidatus Endobugula</taxon>
    </lineage>
</organism>
<name>A0A1D2QNL8_9GAMM</name>
<proteinExistence type="predicted"/>
<reference evidence="1 2" key="1">
    <citation type="journal article" date="2016" name="Appl. Environ. Microbiol.">
        <title>Lack of Overt Genome Reduction in the Bryostatin-Producing Bryozoan Symbiont "Candidatus Endobugula sertula".</title>
        <authorList>
            <person name="Miller I.J."/>
            <person name="Vanee N."/>
            <person name="Fong S.S."/>
            <person name="Lim-Fong G.E."/>
            <person name="Kwan J.C."/>
        </authorList>
    </citation>
    <scope>NUCLEOTIDE SEQUENCE [LARGE SCALE GENOMIC DNA]</scope>
    <source>
        <strain evidence="1">AB1-4</strain>
    </source>
</reference>
<protein>
    <submittedName>
        <fullName evidence="1">Uncharacterized protein</fullName>
    </submittedName>
</protein>
<evidence type="ECO:0000313" key="1">
    <source>
        <dbReference type="EMBL" id="ODS23144.1"/>
    </source>
</evidence>